<dbReference type="InterPro" id="IPR002562">
    <property type="entry name" value="3'-5'_exonuclease_dom"/>
</dbReference>
<accession>A0ABP0KVN1</accession>
<dbReference type="Proteomes" id="UP001642464">
    <property type="component" value="Unassembled WGS sequence"/>
</dbReference>
<reference evidence="2 3" key="1">
    <citation type="submission" date="2024-02" db="EMBL/GenBank/DDBJ databases">
        <authorList>
            <person name="Chen Y."/>
            <person name="Shah S."/>
            <person name="Dougan E. K."/>
            <person name="Thang M."/>
            <person name="Chan C."/>
        </authorList>
    </citation>
    <scope>NUCLEOTIDE SEQUENCE [LARGE SCALE GENOMIC DNA]</scope>
</reference>
<dbReference type="PANTHER" id="PTHR43040">
    <property type="entry name" value="RIBONUCLEASE D"/>
    <property type="match status" value="1"/>
</dbReference>
<keyword evidence="3" id="KW-1185">Reference proteome</keyword>
<dbReference type="Pfam" id="PF01612">
    <property type="entry name" value="DNA_pol_A_exo1"/>
    <property type="match status" value="1"/>
</dbReference>
<name>A0ABP0KVN1_9DINO</name>
<dbReference type="EMBL" id="CAXAMM010013014">
    <property type="protein sequence ID" value="CAK9030288.1"/>
    <property type="molecule type" value="Genomic_DNA"/>
</dbReference>
<sequence>MNVPYELINCVERCREVVVSLLRLREVAVDLEGLELCRSGKGCIIQVATPSSVMLFDITDMGPAAFTNGRLKELLEGPVCKVLCDGRGDSHALHTGYGIQLASCYDLKFSRESDRFIKGFYQILESAAVVSECQLEQLKAVKDAGRGLFSNEAGGSEAVWEERPLRQELLEYAAADVAYLLSVKQKWSSYSLDGLVRDRTCQCLEDVICNGWTPSRDNAFRDFSLEGGEVSKRVWKSRARGSLDLETDDEGFGSDYVDDYEELLMEYGEAVAHVASASGLEGKALRDYAEWLEGKDW</sequence>
<dbReference type="SUPFAM" id="SSF53098">
    <property type="entry name" value="Ribonuclease H-like"/>
    <property type="match status" value="1"/>
</dbReference>
<evidence type="ECO:0000259" key="1">
    <source>
        <dbReference type="Pfam" id="PF01612"/>
    </source>
</evidence>
<proteinExistence type="predicted"/>
<evidence type="ECO:0000313" key="2">
    <source>
        <dbReference type="EMBL" id="CAK9030288.1"/>
    </source>
</evidence>
<evidence type="ECO:0000313" key="3">
    <source>
        <dbReference type="Proteomes" id="UP001642464"/>
    </source>
</evidence>
<feature type="domain" description="3'-5' exonuclease" evidence="1">
    <location>
        <begin position="6"/>
        <end position="186"/>
    </location>
</feature>
<protein>
    <submittedName>
        <fullName evidence="2">PiRNA biogenesis protein EXD1 (Exonuclease 3'-5' domain-containing protein 1) (Exonuclease 3'-5' domain-like-containing protein 1) (Inactive exonuclease EXD1) (MExd1)</fullName>
    </submittedName>
</protein>
<dbReference type="PANTHER" id="PTHR43040:SF1">
    <property type="entry name" value="RIBONUCLEASE D"/>
    <property type="match status" value="1"/>
</dbReference>
<dbReference type="Gene3D" id="3.30.420.10">
    <property type="entry name" value="Ribonuclease H-like superfamily/Ribonuclease H"/>
    <property type="match status" value="1"/>
</dbReference>
<comment type="caution">
    <text evidence="2">The sequence shown here is derived from an EMBL/GenBank/DDBJ whole genome shotgun (WGS) entry which is preliminary data.</text>
</comment>
<gene>
    <name evidence="2" type="ORF">SCF082_LOCUS19158</name>
</gene>
<organism evidence="2 3">
    <name type="scientific">Durusdinium trenchii</name>
    <dbReference type="NCBI Taxonomy" id="1381693"/>
    <lineage>
        <taxon>Eukaryota</taxon>
        <taxon>Sar</taxon>
        <taxon>Alveolata</taxon>
        <taxon>Dinophyceae</taxon>
        <taxon>Suessiales</taxon>
        <taxon>Symbiodiniaceae</taxon>
        <taxon>Durusdinium</taxon>
    </lineage>
</organism>
<dbReference type="InterPro" id="IPR012337">
    <property type="entry name" value="RNaseH-like_sf"/>
</dbReference>
<dbReference type="InterPro" id="IPR036397">
    <property type="entry name" value="RNaseH_sf"/>
</dbReference>